<comment type="caution">
    <text evidence="4">The sequence shown here is derived from an EMBL/GenBank/DDBJ whole genome shotgun (WGS) entry which is preliminary data.</text>
</comment>
<keyword evidence="5" id="KW-1185">Reference proteome</keyword>
<feature type="region of interest" description="Disordered" evidence="3">
    <location>
        <begin position="1"/>
        <end position="23"/>
    </location>
</feature>
<dbReference type="InterPro" id="IPR000408">
    <property type="entry name" value="Reg_chr_condens"/>
</dbReference>
<feature type="non-terminal residue" evidence="4">
    <location>
        <position position="1"/>
    </location>
</feature>
<evidence type="ECO:0000313" key="5">
    <source>
        <dbReference type="Proteomes" id="UP001054857"/>
    </source>
</evidence>
<evidence type="ECO:0000256" key="2">
    <source>
        <dbReference type="PROSITE-ProRule" id="PRU00235"/>
    </source>
</evidence>
<protein>
    <submittedName>
        <fullName evidence="4">Uncharacterized protein</fullName>
    </submittedName>
</protein>
<dbReference type="PROSITE" id="PS00626">
    <property type="entry name" value="RCC1_2"/>
    <property type="match status" value="1"/>
</dbReference>
<dbReference type="InterPro" id="IPR009091">
    <property type="entry name" value="RCC1/BLIP-II"/>
</dbReference>
<evidence type="ECO:0000313" key="4">
    <source>
        <dbReference type="EMBL" id="GFR49977.1"/>
    </source>
</evidence>
<keyword evidence="1" id="KW-0677">Repeat</keyword>
<organism evidence="4 5">
    <name type="scientific">Astrephomene gubernaculifera</name>
    <dbReference type="NCBI Taxonomy" id="47775"/>
    <lineage>
        <taxon>Eukaryota</taxon>
        <taxon>Viridiplantae</taxon>
        <taxon>Chlorophyta</taxon>
        <taxon>core chlorophytes</taxon>
        <taxon>Chlorophyceae</taxon>
        <taxon>CS clade</taxon>
        <taxon>Chlamydomonadales</taxon>
        <taxon>Astrephomenaceae</taxon>
        <taxon>Astrephomene</taxon>
    </lineage>
</organism>
<evidence type="ECO:0000256" key="3">
    <source>
        <dbReference type="SAM" id="MobiDB-lite"/>
    </source>
</evidence>
<dbReference type="PROSITE" id="PS50012">
    <property type="entry name" value="RCC1_3"/>
    <property type="match status" value="1"/>
</dbReference>
<dbReference type="Gene3D" id="2.130.10.30">
    <property type="entry name" value="Regulator of chromosome condensation 1/beta-lactamase-inhibitor protein II"/>
    <property type="match status" value="1"/>
</dbReference>
<dbReference type="PANTHER" id="PTHR22870:SF466">
    <property type="entry name" value="ANKYRIN REPEAT-CONTAINING PROTEIN"/>
    <property type="match status" value="1"/>
</dbReference>
<dbReference type="Pfam" id="PF13540">
    <property type="entry name" value="RCC1_2"/>
    <property type="match status" value="1"/>
</dbReference>
<evidence type="ECO:0000256" key="1">
    <source>
        <dbReference type="ARBA" id="ARBA00022737"/>
    </source>
</evidence>
<name>A0AAD3E008_9CHLO</name>
<sequence>ADRPAPTRVQGPLAAPAPAPGGPRRVAAVACGWRHTLAVTAGGEVFSWGRGVNGQLGQGSEQDLHEPTLLAALSRGVLRRADILSTAAPPAGWEEGEGRAGYVAPADRYAVVPGADEPLLYGNGGSLGAVVAAAAAVPSMPMVPPLLPEVQQQQQGAG</sequence>
<dbReference type="InterPro" id="IPR051210">
    <property type="entry name" value="Ub_ligase/GEF_domain"/>
</dbReference>
<accession>A0AAD3E008</accession>
<dbReference type="PANTHER" id="PTHR22870">
    <property type="entry name" value="REGULATOR OF CHROMOSOME CONDENSATION"/>
    <property type="match status" value="1"/>
</dbReference>
<dbReference type="Proteomes" id="UP001054857">
    <property type="component" value="Unassembled WGS sequence"/>
</dbReference>
<feature type="non-terminal residue" evidence="4">
    <location>
        <position position="158"/>
    </location>
</feature>
<reference evidence="4 5" key="1">
    <citation type="journal article" date="2021" name="Sci. Rep.">
        <title>Genome sequencing of the multicellular alga Astrephomene provides insights into convergent evolution of germ-soma differentiation.</title>
        <authorList>
            <person name="Yamashita S."/>
            <person name="Yamamoto K."/>
            <person name="Matsuzaki R."/>
            <person name="Suzuki S."/>
            <person name="Yamaguchi H."/>
            <person name="Hirooka S."/>
            <person name="Minakuchi Y."/>
            <person name="Miyagishima S."/>
            <person name="Kawachi M."/>
            <person name="Toyoda A."/>
            <person name="Nozaki H."/>
        </authorList>
    </citation>
    <scope>NUCLEOTIDE SEQUENCE [LARGE SCALE GENOMIC DNA]</scope>
    <source>
        <strain evidence="4 5">NIES-4017</strain>
    </source>
</reference>
<dbReference type="AlphaFoldDB" id="A0AAD3E008"/>
<feature type="repeat" description="RCC1" evidence="2">
    <location>
        <begin position="43"/>
        <end position="88"/>
    </location>
</feature>
<dbReference type="SUPFAM" id="SSF50985">
    <property type="entry name" value="RCC1/BLIP-II"/>
    <property type="match status" value="1"/>
</dbReference>
<gene>
    <name evidence="4" type="ORF">Agub_g12119</name>
</gene>
<dbReference type="EMBL" id="BMAR01000034">
    <property type="protein sequence ID" value="GFR49977.1"/>
    <property type="molecule type" value="Genomic_DNA"/>
</dbReference>
<proteinExistence type="predicted"/>